<dbReference type="SMART" id="SM00332">
    <property type="entry name" value="PP2Cc"/>
    <property type="match status" value="1"/>
</dbReference>
<dbReference type="RefSeq" id="WP_204403496.1">
    <property type="nucleotide sequence ID" value="NZ_JAFBEE010000018.1"/>
</dbReference>
<comment type="caution">
    <text evidence="2">The sequence shown here is derived from an EMBL/GenBank/DDBJ whole genome shotgun (WGS) entry which is preliminary data.</text>
</comment>
<sequence length="252" mass="28163">MKVWGSTDVGKVREINEDNYCIMNEGLEMYMVADGMGGHNGGEVASSIAIDIIREHIIKYISGEGEDLEEQGIKGILFEAFNRANKEILSHSEVDEECDGMGTTATLVLRVNDQLYIGHIGDSRAYLIRKGQIRQITQDHSLVAELVRQGSISEREAMKHPQKNIITRALGTDENIKVDISNTDIQDEDILVLCTDGLSNFVDKYEIEKIVLETEDCQACCRELVSLANQRGGFDNITVIVIKNNRDNIESR</sequence>
<evidence type="ECO:0000259" key="1">
    <source>
        <dbReference type="PROSITE" id="PS51746"/>
    </source>
</evidence>
<proteinExistence type="predicted"/>
<evidence type="ECO:0000313" key="2">
    <source>
        <dbReference type="EMBL" id="MBM7615846.1"/>
    </source>
</evidence>
<protein>
    <submittedName>
        <fullName evidence="2">Protein phosphatase</fullName>
        <ecNumber evidence="2">3.1.3.16</ecNumber>
    </submittedName>
</protein>
<dbReference type="InterPro" id="IPR036457">
    <property type="entry name" value="PPM-type-like_dom_sf"/>
</dbReference>
<dbReference type="Gene3D" id="3.60.40.10">
    <property type="entry name" value="PPM-type phosphatase domain"/>
    <property type="match status" value="1"/>
</dbReference>
<evidence type="ECO:0000313" key="3">
    <source>
        <dbReference type="Proteomes" id="UP001314796"/>
    </source>
</evidence>
<dbReference type="NCBIfam" id="NF033484">
    <property type="entry name" value="Stp1_PP2C_phos"/>
    <property type="match status" value="1"/>
</dbReference>
<dbReference type="InterPro" id="IPR001932">
    <property type="entry name" value="PPM-type_phosphatase-like_dom"/>
</dbReference>
<accession>A0ABS2NSN5</accession>
<feature type="domain" description="PPM-type phosphatase" evidence="1">
    <location>
        <begin position="3"/>
        <end position="244"/>
    </location>
</feature>
<dbReference type="CDD" id="cd00143">
    <property type="entry name" value="PP2Cc"/>
    <property type="match status" value="1"/>
</dbReference>
<dbReference type="EMBL" id="JAFBEE010000018">
    <property type="protein sequence ID" value="MBM7615846.1"/>
    <property type="molecule type" value="Genomic_DNA"/>
</dbReference>
<dbReference type="Proteomes" id="UP001314796">
    <property type="component" value="Unassembled WGS sequence"/>
</dbReference>
<name>A0ABS2NSN5_9FIRM</name>
<dbReference type="PROSITE" id="PS51746">
    <property type="entry name" value="PPM_2"/>
    <property type="match status" value="1"/>
</dbReference>
<dbReference type="EC" id="3.1.3.16" evidence="2"/>
<dbReference type="GO" id="GO:0004722">
    <property type="term" value="F:protein serine/threonine phosphatase activity"/>
    <property type="evidence" value="ECO:0007669"/>
    <property type="project" value="UniProtKB-EC"/>
</dbReference>
<gene>
    <name evidence="2" type="ORF">JOC73_002420</name>
</gene>
<dbReference type="InterPro" id="IPR015655">
    <property type="entry name" value="PP2C"/>
</dbReference>
<keyword evidence="2" id="KW-0378">Hydrolase</keyword>
<dbReference type="PANTHER" id="PTHR47992">
    <property type="entry name" value="PROTEIN PHOSPHATASE"/>
    <property type="match status" value="1"/>
</dbReference>
<dbReference type="Pfam" id="PF00481">
    <property type="entry name" value="PP2C"/>
    <property type="match status" value="1"/>
</dbReference>
<dbReference type="SMART" id="SM00331">
    <property type="entry name" value="PP2C_SIG"/>
    <property type="match status" value="1"/>
</dbReference>
<keyword evidence="3" id="KW-1185">Reference proteome</keyword>
<reference evidence="2 3" key="1">
    <citation type="submission" date="2021-01" db="EMBL/GenBank/DDBJ databases">
        <title>Genomic Encyclopedia of Type Strains, Phase IV (KMG-IV): sequencing the most valuable type-strain genomes for metagenomic binning, comparative biology and taxonomic classification.</title>
        <authorList>
            <person name="Goeker M."/>
        </authorList>
    </citation>
    <scope>NUCLEOTIDE SEQUENCE [LARGE SCALE GENOMIC DNA]</scope>
    <source>
        <strain evidence="2 3">DSM 25890</strain>
    </source>
</reference>
<dbReference type="SUPFAM" id="SSF81606">
    <property type="entry name" value="PP2C-like"/>
    <property type="match status" value="1"/>
</dbReference>
<organism evidence="2 3">
    <name type="scientific">Alkaliphilus hydrothermalis</name>
    <dbReference type="NCBI Taxonomy" id="1482730"/>
    <lineage>
        <taxon>Bacteria</taxon>
        <taxon>Bacillati</taxon>
        <taxon>Bacillota</taxon>
        <taxon>Clostridia</taxon>
        <taxon>Peptostreptococcales</taxon>
        <taxon>Natronincolaceae</taxon>
        <taxon>Alkaliphilus</taxon>
    </lineage>
</organism>